<dbReference type="AlphaFoldDB" id="A0A0A7PU87"/>
<sequence length="169" mass="17935">MERRTFVGGLPIAAGMVGVISLSAEPSSLDNEKHKAARWRLQNARAFFPKGEFVRAGDLLYQLGIASQLALTACVVADGWTDEDCRRRIGLDVGKAHFFAKAGGLQFDSDSFARIVPLLSPYGRWRSPAMGGHIDAGTIDAGAAKTAVSQLLIAVRSHLVGGEGKAAGR</sequence>
<organism evidence="1 2">
    <name type="scientific">Sphingopyxis fribergensis</name>
    <dbReference type="NCBI Taxonomy" id="1515612"/>
    <lineage>
        <taxon>Bacteria</taxon>
        <taxon>Pseudomonadati</taxon>
        <taxon>Pseudomonadota</taxon>
        <taxon>Alphaproteobacteria</taxon>
        <taxon>Sphingomonadales</taxon>
        <taxon>Sphingomonadaceae</taxon>
        <taxon>Sphingopyxis</taxon>
    </lineage>
</organism>
<evidence type="ECO:0000313" key="1">
    <source>
        <dbReference type="EMBL" id="AJA11647.1"/>
    </source>
</evidence>
<dbReference type="EMBL" id="CP009123">
    <property type="protein sequence ID" value="AJA11647.1"/>
    <property type="molecule type" value="Genomic_DNA"/>
</dbReference>
<geneLocation type="plasmid" evidence="1 2">
    <name>pSfKp5.2</name>
</geneLocation>
<keyword evidence="2" id="KW-1185">Reference proteome</keyword>
<accession>A0A0A7PU87</accession>
<reference evidence="1 2" key="1">
    <citation type="journal article" date="2015" name="Int. J. Syst. Evol. Microbiol.">
        <title>Description of Sphingopyxis fribergensis sp. nov. - a soil bacterium with the ability to degrade styrene and phenylacetic acid.</title>
        <authorList>
            <person name="Oelschlagel M."/>
            <person name="Ruckert C."/>
            <person name="Kalinowski J."/>
            <person name="Schmidt G."/>
            <person name="Schlomann M."/>
            <person name="Tischler D."/>
        </authorList>
    </citation>
    <scope>NUCLEOTIDE SEQUENCE [LARGE SCALE GENOMIC DNA]</scope>
    <source>
        <strain evidence="1 2">Kp5.2</strain>
        <plasmid evidence="1">pSfKp5.2</plasmid>
    </source>
</reference>
<protein>
    <submittedName>
        <fullName evidence="1">Uncharacterized protein</fullName>
    </submittedName>
</protein>
<dbReference type="OrthoDB" id="7466913at2"/>
<dbReference type="RefSeq" id="WP_037511954.1">
    <property type="nucleotide sequence ID" value="NZ_CP009123.1"/>
</dbReference>
<name>A0A0A7PU87_9SPHN</name>
<keyword evidence="1" id="KW-0614">Plasmid</keyword>
<evidence type="ECO:0000313" key="2">
    <source>
        <dbReference type="Proteomes" id="UP000030907"/>
    </source>
</evidence>
<proteinExistence type="predicted"/>
<dbReference type="HOGENOM" id="CLU_1577510_0_0_5"/>
<dbReference type="KEGG" id="sphk:SKP52_24025"/>
<gene>
    <name evidence="1" type="ORF">SKP52_24025</name>
</gene>
<dbReference type="Proteomes" id="UP000030907">
    <property type="component" value="Plasmid pSfKp5.2"/>
</dbReference>